<feature type="signal peptide" evidence="3">
    <location>
        <begin position="1"/>
        <end position="18"/>
    </location>
</feature>
<comment type="caution">
    <text evidence="4">The sequence shown here is derived from an EMBL/GenBank/DDBJ whole genome shotgun (WGS) entry which is preliminary data.</text>
</comment>
<dbReference type="InterPro" id="IPR050975">
    <property type="entry name" value="Sleep_regulator"/>
</dbReference>
<dbReference type="Proteomes" id="UP001177023">
    <property type="component" value="Unassembled WGS sequence"/>
</dbReference>
<keyword evidence="1 3" id="KW-0732">Signal</keyword>
<evidence type="ECO:0000313" key="5">
    <source>
        <dbReference type="Proteomes" id="UP001177023"/>
    </source>
</evidence>
<evidence type="ECO:0008006" key="6">
    <source>
        <dbReference type="Google" id="ProtNLM"/>
    </source>
</evidence>
<gene>
    <name evidence="4" type="ORF">MSPICULIGERA_LOCUS18033</name>
</gene>
<dbReference type="GO" id="GO:0032222">
    <property type="term" value="P:regulation of synaptic transmission, cholinergic"/>
    <property type="evidence" value="ECO:0007669"/>
    <property type="project" value="InterPro"/>
</dbReference>
<keyword evidence="2" id="KW-0325">Glycoprotein</keyword>
<feature type="chain" id="PRO_5041225202" description="Protein sleepless" evidence="3">
    <location>
        <begin position="19"/>
        <end position="128"/>
    </location>
</feature>
<keyword evidence="5" id="KW-1185">Reference proteome</keyword>
<reference evidence="4" key="1">
    <citation type="submission" date="2023-06" db="EMBL/GenBank/DDBJ databases">
        <authorList>
            <person name="Delattre M."/>
        </authorList>
    </citation>
    <scope>NUCLEOTIDE SEQUENCE</scope>
    <source>
        <strain evidence="4">AF72</strain>
    </source>
</reference>
<dbReference type="GO" id="GO:0030431">
    <property type="term" value="P:sleep"/>
    <property type="evidence" value="ECO:0007669"/>
    <property type="project" value="InterPro"/>
</dbReference>
<dbReference type="InterPro" id="IPR031424">
    <property type="entry name" value="QVR-like"/>
</dbReference>
<feature type="non-terminal residue" evidence="4">
    <location>
        <position position="128"/>
    </location>
</feature>
<dbReference type="Pfam" id="PF17064">
    <property type="entry name" value="QVR"/>
    <property type="match status" value="1"/>
</dbReference>
<evidence type="ECO:0000256" key="2">
    <source>
        <dbReference type="ARBA" id="ARBA00023180"/>
    </source>
</evidence>
<proteinExistence type="predicted"/>
<accession>A0AA36G6F3</accession>
<dbReference type="AlphaFoldDB" id="A0AA36G6F3"/>
<dbReference type="PANTHER" id="PTHR33562:SF6">
    <property type="entry name" value="PROTEIN QUIVER"/>
    <property type="match status" value="1"/>
</dbReference>
<sequence length="128" mass="13890">MRLLLCLFAFCVVVSADAFRCYQCNSDQTSKCVDDYEAFLKVCPSKSIGGKAHKPIGCRKTDQHVGAVYTLIRECAYTGENLVNKNSKGSTGVSRTINQCNDKMGCNDASSITFFAPLVALAGYALLK</sequence>
<evidence type="ECO:0000256" key="1">
    <source>
        <dbReference type="ARBA" id="ARBA00022729"/>
    </source>
</evidence>
<name>A0AA36G6F3_9BILA</name>
<evidence type="ECO:0000313" key="4">
    <source>
        <dbReference type="EMBL" id="CAJ0579828.1"/>
    </source>
</evidence>
<protein>
    <recommendedName>
        <fullName evidence="6">Protein sleepless</fullName>
    </recommendedName>
</protein>
<organism evidence="4 5">
    <name type="scientific">Mesorhabditis spiculigera</name>
    <dbReference type="NCBI Taxonomy" id="96644"/>
    <lineage>
        <taxon>Eukaryota</taxon>
        <taxon>Metazoa</taxon>
        <taxon>Ecdysozoa</taxon>
        <taxon>Nematoda</taxon>
        <taxon>Chromadorea</taxon>
        <taxon>Rhabditida</taxon>
        <taxon>Rhabditina</taxon>
        <taxon>Rhabditomorpha</taxon>
        <taxon>Rhabditoidea</taxon>
        <taxon>Rhabditidae</taxon>
        <taxon>Mesorhabditinae</taxon>
        <taxon>Mesorhabditis</taxon>
    </lineage>
</organism>
<evidence type="ECO:0000256" key="3">
    <source>
        <dbReference type="SAM" id="SignalP"/>
    </source>
</evidence>
<dbReference type="EMBL" id="CATQJA010002657">
    <property type="protein sequence ID" value="CAJ0579828.1"/>
    <property type="molecule type" value="Genomic_DNA"/>
</dbReference>
<dbReference type="PANTHER" id="PTHR33562">
    <property type="entry name" value="ATILLA, ISOFORM B-RELATED-RELATED"/>
    <property type="match status" value="1"/>
</dbReference>